<organism evidence="1 2">
    <name type="scientific">Ladona fulva</name>
    <name type="common">Scarce chaser dragonfly</name>
    <name type="synonym">Libellula fulva</name>
    <dbReference type="NCBI Taxonomy" id="123851"/>
    <lineage>
        <taxon>Eukaryota</taxon>
        <taxon>Metazoa</taxon>
        <taxon>Ecdysozoa</taxon>
        <taxon>Arthropoda</taxon>
        <taxon>Hexapoda</taxon>
        <taxon>Insecta</taxon>
        <taxon>Pterygota</taxon>
        <taxon>Palaeoptera</taxon>
        <taxon>Odonata</taxon>
        <taxon>Epiprocta</taxon>
        <taxon>Anisoptera</taxon>
        <taxon>Libelluloidea</taxon>
        <taxon>Libellulidae</taxon>
        <taxon>Ladona</taxon>
    </lineage>
</organism>
<dbReference type="AlphaFoldDB" id="A0A8K0P2N2"/>
<proteinExistence type="predicted"/>
<sequence length="219" mass="25182">MVFPFKLKSFCAYYVSYGDCIDRQTIFLNDILFEHFMEKIWVDSGELSNQWENFWPHSTSRMNWMRDIQVSPDFPKFISNVKNAILSTSVFPAFNHELKATDLIIYVESSSLPVIQKLAPKVERLTIEVSPSSEMVDNIISSLPGLTYLVELNLVSVHLCRNNAFLNNFWVIIRSLEALKKLAVDTCAITGLKMCKLSNYKLYRLYKKTGASECLKNGQ</sequence>
<comment type="caution">
    <text evidence="1">The sequence shown here is derived from an EMBL/GenBank/DDBJ whole genome shotgun (WGS) entry which is preliminary data.</text>
</comment>
<reference evidence="1" key="1">
    <citation type="submission" date="2013-04" db="EMBL/GenBank/DDBJ databases">
        <authorList>
            <person name="Qu J."/>
            <person name="Murali S.C."/>
            <person name="Bandaranaike D."/>
            <person name="Bellair M."/>
            <person name="Blankenburg K."/>
            <person name="Chao H."/>
            <person name="Dinh H."/>
            <person name="Doddapaneni H."/>
            <person name="Downs B."/>
            <person name="Dugan-Rocha S."/>
            <person name="Elkadiri S."/>
            <person name="Gnanaolivu R.D."/>
            <person name="Hernandez B."/>
            <person name="Javaid M."/>
            <person name="Jayaseelan J.C."/>
            <person name="Lee S."/>
            <person name="Li M."/>
            <person name="Ming W."/>
            <person name="Munidasa M."/>
            <person name="Muniz J."/>
            <person name="Nguyen L."/>
            <person name="Ongeri F."/>
            <person name="Osuji N."/>
            <person name="Pu L.-L."/>
            <person name="Puazo M."/>
            <person name="Qu C."/>
            <person name="Quiroz J."/>
            <person name="Raj R."/>
            <person name="Weissenberger G."/>
            <person name="Xin Y."/>
            <person name="Zou X."/>
            <person name="Han Y."/>
            <person name="Richards S."/>
            <person name="Worley K."/>
            <person name="Muzny D."/>
            <person name="Gibbs R."/>
        </authorList>
    </citation>
    <scope>NUCLEOTIDE SEQUENCE</scope>
    <source>
        <strain evidence="1">Sampled in the wild</strain>
    </source>
</reference>
<accession>A0A8K0P2N2</accession>
<reference evidence="1" key="2">
    <citation type="submission" date="2017-10" db="EMBL/GenBank/DDBJ databases">
        <title>Ladona fulva Genome sequencing and assembly.</title>
        <authorList>
            <person name="Murali S."/>
            <person name="Richards S."/>
            <person name="Bandaranaike D."/>
            <person name="Bellair M."/>
            <person name="Blankenburg K."/>
            <person name="Chao H."/>
            <person name="Dinh H."/>
            <person name="Doddapaneni H."/>
            <person name="Dugan-Rocha S."/>
            <person name="Elkadiri S."/>
            <person name="Gnanaolivu R."/>
            <person name="Hernandez B."/>
            <person name="Skinner E."/>
            <person name="Javaid M."/>
            <person name="Lee S."/>
            <person name="Li M."/>
            <person name="Ming W."/>
            <person name="Munidasa M."/>
            <person name="Muniz J."/>
            <person name="Nguyen L."/>
            <person name="Hughes D."/>
            <person name="Osuji N."/>
            <person name="Pu L.-L."/>
            <person name="Puazo M."/>
            <person name="Qu C."/>
            <person name="Quiroz J."/>
            <person name="Raj R."/>
            <person name="Weissenberger G."/>
            <person name="Xin Y."/>
            <person name="Zou X."/>
            <person name="Han Y."/>
            <person name="Worley K."/>
            <person name="Muzny D."/>
            <person name="Gibbs R."/>
        </authorList>
    </citation>
    <scope>NUCLEOTIDE SEQUENCE</scope>
    <source>
        <strain evidence="1">Sampled in the wild</strain>
    </source>
</reference>
<dbReference type="Proteomes" id="UP000792457">
    <property type="component" value="Unassembled WGS sequence"/>
</dbReference>
<dbReference type="EMBL" id="KZ308513">
    <property type="protein sequence ID" value="KAG8230797.1"/>
    <property type="molecule type" value="Genomic_DNA"/>
</dbReference>
<evidence type="ECO:0000313" key="2">
    <source>
        <dbReference type="Proteomes" id="UP000792457"/>
    </source>
</evidence>
<name>A0A8K0P2N2_LADFU</name>
<protein>
    <submittedName>
        <fullName evidence="1">Uncharacterized protein</fullName>
    </submittedName>
</protein>
<evidence type="ECO:0000313" key="1">
    <source>
        <dbReference type="EMBL" id="KAG8230797.1"/>
    </source>
</evidence>
<gene>
    <name evidence="1" type="ORF">J437_LFUL010576</name>
</gene>
<keyword evidence="2" id="KW-1185">Reference proteome</keyword>